<name>A0A3B1BDN2_9ZZZZ</name>
<reference evidence="5" key="1">
    <citation type="submission" date="2018-06" db="EMBL/GenBank/DDBJ databases">
        <authorList>
            <person name="Zhirakovskaya E."/>
        </authorList>
    </citation>
    <scope>NUCLEOTIDE SEQUENCE</scope>
</reference>
<dbReference type="PANTHER" id="PTHR47893">
    <property type="entry name" value="REGULATORY PROTEIN PCHR"/>
    <property type="match status" value="1"/>
</dbReference>
<sequence>TELAIQQLYSNPYSGAFRRCFLESKIMEILVRCLKSDNDHNMLKTSTSALNDNDVEKIYDARNYLIEHMEEPPSLKKLANVVGTNEQKLNAGFRQVFGTTVFRYLRQYRMEEARQLLSNGARNVSEVALTVGYSHFGHFAANFRRQFGVTPNKYLSISHLNSHATDISRDKVSSQKAKAGYGHVKIN</sequence>
<evidence type="ECO:0000259" key="4">
    <source>
        <dbReference type="PROSITE" id="PS01124"/>
    </source>
</evidence>
<dbReference type="PRINTS" id="PR00032">
    <property type="entry name" value="HTHARAC"/>
</dbReference>
<dbReference type="InterPro" id="IPR018060">
    <property type="entry name" value="HTH_AraC"/>
</dbReference>
<dbReference type="SMART" id="SM00342">
    <property type="entry name" value="HTH_ARAC"/>
    <property type="match status" value="1"/>
</dbReference>
<dbReference type="PANTHER" id="PTHR47893:SF1">
    <property type="entry name" value="REGULATORY PROTEIN PCHR"/>
    <property type="match status" value="1"/>
</dbReference>
<keyword evidence="3" id="KW-0804">Transcription</keyword>
<evidence type="ECO:0000256" key="1">
    <source>
        <dbReference type="ARBA" id="ARBA00023015"/>
    </source>
</evidence>
<dbReference type="PROSITE" id="PS00041">
    <property type="entry name" value="HTH_ARAC_FAMILY_1"/>
    <property type="match status" value="1"/>
</dbReference>
<accession>A0A3B1BDN2</accession>
<dbReference type="AlphaFoldDB" id="A0A3B1BDN2"/>
<dbReference type="PROSITE" id="PS01124">
    <property type="entry name" value="HTH_ARAC_FAMILY_2"/>
    <property type="match status" value="1"/>
</dbReference>
<proteinExistence type="predicted"/>
<dbReference type="Gene3D" id="1.10.10.60">
    <property type="entry name" value="Homeodomain-like"/>
    <property type="match status" value="2"/>
</dbReference>
<dbReference type="SUPFAM" id="SSF46689">
    <property type="entry name" value="Homeodomain-like"/>
    <property type="match status" value="2"/>
</dbReference>
<dbReference type="InterPro" id="IPR053142">
    <property type="entry name" value="PchR_regulatory_protein"/>
</dbReference>
<feature type="non-terminal residue" evidence="5">
    <location>
        <position position="1"/>
    </location>
</feature>
<keyword evidence="1" id="KW-0805">Transcription regulation</keyword>
<dbReference type="GO" id="GO:0003700">
    <property type="term" value="F:DNA-binding transcription factor activity"/>
    <property type="evidence" value="ECO:0007669"/>
    <property type="project" value="InterPro"/>
</dbReference>
<evidence type="ECO:0000256" key="2">
    <source>
        <dbReference type="ARBA" id="ARBA00023125"/>
    </source>
</evidence>
<feature type="domain" description="HTH araC/xylS-type" evidence="4">
    <location>
        <begin position="59"/>
        <end position="157"/>
    </location>
</feature>
<dbReference type="InterPro" id="IPR020449">
    <property type="entry name" value="Tscrpt_reg_AraC-type_HTH"/>
</dbReference>
<evidence type="ECO:0000313" key="5">
    <source>
        <dbReference type="EMBL" id="VAX08500.1"/>
    </source>
</evidence>
<dbReference type="EMBL" id="UOFW01000241">
    <property type="protein sequence ID" value="VAX08500.1"/>
    <property type="molecule type" value="Genomic_DNA"/>
</dbReference>
<keyword evidence="2" id="KW-0238">DNA-binding</keyword>
<dbReference type="GO" id="GO:0043565">
    <property type="term" value="F:sequence-specific DNA binding"/>
    <property type="evidence" value="ECO:0007669"/>
    <property type="project" value="InterPro"/>
</dbReference>
<dbReference type="Pfam" id="PF12833">
    <property type="entry name" value="HTH_18"/>
    <property type="match status" value="1"/>
</dbReference>
<dbReference type="InterPro" id="IPR009057">
    <property type="entry name" value="Homeodomain-like_sf"/>
</dbReference>
<evidence type="ECO:0000256" key="3">
    <source>
        <dbReference type="ARBA" id="ARBA00023163"/>
    </source>
</evidence>
<protein>
    <recommendedName>
        <fullName evidence="4">HTH araC/xylS-type domain-containing protein</fullName>
    </recommendedName>
</protein>
<gene>
    <name evidence="5" type="ORF">MNBD_ALPHA03-476</name>
</gene>
<organism evidence="5">
    <name type="scientific">hydrothermal vent metagenome</name>
    <dbReference type="NCBI Taxonomy" id="652676"/>
    <lineage>
        <taxon>unclassified sequences</taxon>
        <taxon>metagenomes</taxon>
        <taxon>ecological metagenomes</taxon>
    </lineage>
</organism>
<dbReference type="InterPro" id="IPR018062">
    <property type="entry name" value="HTH_AraC-typ_CS"/>
</dbReference>